<feature type="coiled-coil region" evidence="1">
    <location>
        <begin position="46"/>
        <end position="329"/>
    </location>
</feature>
<dbReference type="Proteomes" id="UP001168821">
    <property type="component" value="Unassembled WGS sequence"/>
</dbReference>
<dbReference type="PANTHER" id="PTHR18911">
    <property type="entry name" value="CTCL TUMOR ANTIGEN HD-CL-01"/>
    <property type="match status" value="1"/>
</dbReference>
<feature type="region of interest" description="Disordered" evidence="2">
    <location>
        <begin position="478"/>
        <end position="500"/>
    </location>
</feature>
<reference evidence="3" key="1">
    <citation type="journal article" date="2023" name="G3 (Bethesda)">
        <title>Whole genome assemblies of Zophobas morio and Tenebrio molitor.</title>
        <authorList>
            <person name="Kaur S."/>
            <person name="Stinson S.A."/>
            <person name="diCenzo G.C."/>
        </authorList>
    </citation>
    <scope>NUCLEOTIDE SEQUENCE</scope>
    <source>
        <strain evidence="3">QUZm001</strain>
    </source>
</reference>
<feature type="compositionally biased region" description="Low complexity" evidence="2">
    <location>
        <begin position="479"/>
        <end position="495"/>
    </location>
</feature>
<name>A0AA38HR88_9CUCU</name>
<gene>
    <name evidence="3" type="ORF">Zmor_027707</name>
</gene>
<keyword evidence="4" id="KW-1185">Reference proteome</keyword>
<dbReference type="EMBL" id="JALNTZ010000009">
    <property type="protein sequence ID" value="KAJ3641192.1"/>
    <property type="molecule type" value="Genomic_DNA"/>
</dbReference>
<dbReference type="InterPro" id="IPR038830">
    <property type="entry name" value="CCDC186"/>
</dbReference>
<proteinExistence type="predicted"/>
<feature type="region of interest" description="Disordered" evidence="2">
    <location>
        <begin position="1"/>
        <end position="25"/>
    </location>
</feature>
<evidence type="ECO:0000256" key="2">
    <source>
        <dbReference type="SAM" id="MobiDB-lite"/>
    </source>
</evidence>
<dbReference type="GO" id="GO:0099518">
    <property type="term" value="P:vesicle cytoskeletal trafficking"/>
    <property type="evidence" value="ECO:0007669"/>
    <property type="project" value="TreeGrafter"/>
</dbReference>
<comment type="caution">
    <text evidence="3">The sequence shown here is derived from an EMBL/GenBank/DDBJ whole genome shotgun (WGS) entry which is preliminary data.</text>
</comment>
<evidence type="ECO:0000313" key="4">
    <source>
        <dbReference type="Proteomes" id="UP001168821"/>
    </source>
</evidence>
<sequence length="644" mass="74466">MEPPQPPADLTPASAPAKPDPNKVELKQDMTCNNNDENARPHEDRIKELVEKCTNLEAKLDLVTRQKELAQKEKEAMVVKYAISEKNVLDVKHQKEQIEKKYKEQVAENEIIQHKVQVMVSEKARICQMFDNKCYEYKNCQQELEQVKADLNALETKLKWSQNSLKTEIQLHKESQSKVDELNKKVKESTDVIEQAKREAQESIKTFHTSQDNRAHVLDQQLKEQQATLILLKHEKDDKEQQLKALNLQLEKLQTKQRDMLQENNDLSLKVQQLERDRLETEQKLSDFRACADQQRQDCADLQAKTTLLDQLNLQLKHEQEQNKGCNDQICLLKQRNLELESDIVACREREAELLLFTQQLTDKNVRLQSEFTALETKVQQLSCEQNLLKRALKEQETKSGMVTLQVAQERQKFTEELDSLRTTLTDKTTQCDKFKQEASDHKGENKLLKRKFELSLKEINKELQQCRKKLEHYEILENKSSSSSNSSLNVDRSNGSPEQVKVIQPDAALDRQTLIEHIVKLQRISARKSEKLDFLEEHVNTLVLELQKKSRLLQSYVLRDQAGTLTSNTMDNNKANIAKLNGVMASVYSCRVADDKLTLELSLDINRKLQAVLEDALLKNITLKENVDTLGKEIDRLNTLLKS</sequence>
<feature type="coiled-coil region" evidence="1">
    <location>
        <begin position="432"/>
        <end position="477"/>
    </location>
</feature>
<dbReference type="GO" id="GO:0031267">
    <property type="term" value="F:small GTPase binding"/>
    <property type="evidence" value="ECO:0007669"/>
    <property type="project" value="TreeGrafter"/>
</dbReference>
<evidence type="ECO:0000313" key="3">
    <source>
        <dbReference type="EMBL" id="KAJ3641192.1"/>
    </source>
</evidence>
<protein>
    <recommendedName>
        <fullName evidence="5">Coiled-coil domain-containing protein 186</fullName>
    </recommendedName>
</protein>
<keyword evidence="1" id="KW-0175">Coiled coil</keyword>
<dbReference type="GO" id="GO:0005802">
    <property type="term" value="C:trans-Golgi network"/>
    <property type="evidence" value="ECO:0007669"/>
    <property type="project" value="TreeGrafter"/>
</dbReference>
<accession>A0AA38HR88</accession>
<dbReference type="AlphaFoldDB" id="A0AA38HR88"/>
<organism evidence="3 4">
    <name type="scientific">Zophobas morio</name>
    <dbReference type="NCBI Taxonomy" id="2755281"/>
    <lineage>
        <taxon>Eukaryota</taxon>
        <taxon>Metazoa</taxon>
        <taxon>Ecdysozoa</taxon>
        <taxon>Arthropoda</taxon>
        <taxon>Hexapoda</taxon>
        <taxon>Insecta</taxon>
        <taxon>Pterygota</taxon>
        <taxon>Neoptera</taxon>
        <taxon>Endopterygota</taxon>
        <taxon>Coleoptera</taxon>
        <taxon>Polyphaga</taxon>
        <taxon>Cucujiformia</taxon>
        <taxon>Tenebrionidae</taxon>
        <taxon>Zophobas</taxon>
    </lineage>
</organism>
<evidence type="ECO:0008006" key="5">
    <source>
        <dbReference type="Google" id="ProtNLM"/>
    </source>
</evidence>
<evidence type="ECO:0000256" key="1">
    <source>
        <dbReference type="SAM" id="Coils"/>
    </source>
</evidence>
<dbReference type="PANTHER" id="PTHR18911:SF5">
    <property type="entry name" value="COILED-COIL DOMAIN-CONTAINING PROTEIN 186"/>
    <property type="match status" value="1"/>
</dbReference>
<feature type="coiled-coil region" evidence="1">
    <location>
        <begin position="365"/>
        <end position="399"/>
    </location>
</feature>